<dbReference type="AlphaFoldDB" id="A0A194X035"/>
<evidence type="ECO:0000313" key="3">
    <source>
        <dbReference type="Proteomes" id="UP000070700"/>
    </source>
</evidence>
<dbReference type="Proteomes" id="UP000070700">
    <property type="component" value="Unassembled WGS sequence"/>
</dbReference>
<sequence>MYLKQEKEFLTSFVHSIAAASWCLRIILGIPSSLILLFPLDHWIGMKSSRTEVKKYTDCGEAQNGTTWKPWL</sequence>
<keyword evidence="1" id="KW-0812">Transmembrane</keyword>
<dbReference type="KEGG" id="psco:LY89DRAFT_687471"/>
<keyword evidence="3" id="KW-1185">Reference proteome</keyword>
<gene>
    <name evidence="2" type="ORF">LY89DRAFT_687471</name>
</gene>
<dbReference type="EMBL" id="KQ947422">
    <property type="protein sequence ID" value="KUJ13314.1"/>
    <property type="molecule type" value="Genomic_DNA"/>
</dbReference>
<dbReference type="InParanoid" id="A0A194X035"/>
<name>A0A194X035_MOLSC</name>
<feature type="transmembrane region" description="Helical" evidence="1">
    <location>
        <begin position="12"/>
        <end position="40"/>
    </location>
</feature>
<keyword evidence="1" id="KW-1133">Transmembrane helix</keyword>
<evidence type="ECO:0000256" key="1">
    <source>
        <dbReference type="SAM" id="Phobius"/>
    </source>
</evidence>
<reference evidence="2 3" key="1">
    <citation type="submission" date="2015-10" db="EMBL/GenBank/DDBJ databases">
        <title>Full genome of DAOMC 229536 Phialocephala scopiformis, a fungal endophyte of spruce producing the potent anti-insectan compound rugulosin.</title>
        <authorList>
            <consortium name="DOE Joint Genome Institute"/>
            <person name="Walker A.K."/>
            <person name="Frasz S.L."/>
            <person name="Seifert K.A."/>
            <person name="Miller J.D."/>
            <person name="Mondo S.J."/>
            <person name="Labutti K."/>
            <person name="Lipzen A."/>
            <person name="Dockter R."/>
            <person name="Kennedy M."/>
            <person name="Grigoriev I.V."/>
            <person name="Spatafora J.W."/>
        </authorList>
    </citation>
    <scope>NUCLEOTIDE SEQUENCE [LARGE SCALE GENOMIC DNA]</scope>
    <source>
        <strain evidence="2 3">CBS 120377</strain>
    </source>
</reference>
<dbReference type="GeneID" id="28825235"/>
<accession>A0A194X035</accession>
<proteinExistence type="predicted"/>
<organism evidence="2 3">
    <name type="scientific">Mollisia scopiformis</name>
    <name type="common">Conifer needle endophyte fungus</name>
    <name type="synonym">Phialocephala scopiformis</name>
    <dbReference type="NCBI Taxonomy" id="149040"/>
    <lineage>
        <taxon>Eukaryota</taxon>
        <taxon>Fungi</taxon>
        <taxon>Dikarya</taxon>
        <taxon>Ascomycota</taxon>
        <taxon>Pezizomycotina</taxon>
        <taxon>Leotiomycetes</taxon>
        <taxon>Helotiales</taxon>
        <taxon>Mollisiaceae</taxon>
        <taxon>Mollisia</taxon>
    </lineage>
</organism>
<evidence type="ECO:0000313" key="2">
    <source>
        <dbReference type="EMBL" id="KUJ13314.1"/>
    </source>
</evidence>
<dbReference type="RefSeq" id="XP_018067669.1">
    <property type="nucleotide sequence ID" value="XM_018215509.1"/>
</dbReference>
<keyword evidence="1" id="KW-0472">Membrane</keyword>
<protein>
    <submittedName>
        <fullName evidence="2">Uncharacterized protein</fullName>
    </submittedName>
</protein>